<proteinExistence type="predicted"/>
<evidence type="ECO:0000313" key="2">
    <source>
        <dbReference type="Proteomes" id="UP000247810"/>
    </source>
</evidence>
<gene>
    <name evidence="1" type="ORF">BO71DRAFT_198415</name>
</gene>
<name>A0A319DE25_9EURO</name>
<accession>A0A319DE25</accession>
<reference evidence="1 2" key="1">
    <citation type="submission" date="2018-02" db="EMBL/GenBank/DDBJ databases">
        <title>The genomes of Aspergillus section Nigri reveals drivers in fungal speciation.</title>
        <authorList>
            <consortium name="DOE Joint Genome Institute"/>
            <person name="Vesth T.C."/>
            <person name="Nybo J."/>
            <person name="Theobald S."/>
            <person name="Brandl J."/>
            <person name="Frisvad J.C."/>
            <person name="Nielsen K.F."/>
            <person name="Lyhne E.K."/>
            <person name="Kogle M.E."/>
            <person name="Kuo A."/>
            <person name="Riley R."/>
            <person name="Clum A."/>
            <person name="Nolan M."/>
            <person name="Lipzen A."/>
            <person name="Salamov A."/>
            <person name="Henrissat B."/>
            <person name="Wiebenga A."/>
            <person name="De vries R.P."/>
            <person name="Grigoriev I.V."/>
            <person name="Mortensen U.H."/>
            <person name="Andersen M.R."/>
            <person name="Baker S.E."/>
        </authorList>
    </citation>
    <scope>NUCLEOTIDE SEQUENCE [LARGE SCALE GENOMIC DNA]</scope>
    <source>
        <strain evidence="1 2">CBS 707.79</strain>
    </source>
</reference>
<evidence type="ECO:0000313" key="1">
    <source>
        <dbReference type="EMBL" id="PYH95660.1"/>
    </source>
</evidence>
<protein>
    <submittedName>
        <fullName evidence="1">Uncharacterized protein</fullName>
    </submittedName>
</protein>
<organism evidence="1 2">
    <name type="scientific">Aspergillus ellipticus CBS 707.79</name>
    <dbReference type="NCBI Taxonomy" id="1448320"/>
    <lineage>
        <taxon>Eukaryota</taxon>
        <taxon>Fungi</taxon>
        <taxon>Dikarya</taxon>
        <taxon>Ascomycota</taxon>
        <taxon>Pezizomycotina</taxon>
        <taxon>Eurotiomycetes</taxon>
        <taxon>Eurotiomycetidae</taxon>
        <taxon>Eurotiales</taxon>
        <taxon>Aspergillaceae</taxon>
        <taxon>Aspergillus</taxon>
        <taxon>Aspergillus subgen. Circumdati</taxon>
    </lineage>
</organism>
<dbReference type="Proteomes" id="UP000247810">
    <property type="component" value="Unassembled WGS sequence"/>
</dbReference>
<dbReference type="EMBL" id="KZ825849">
    <property type="protein sequence ID" value="PYH95660.1"/>
    <property type="molecule type" value="Genomic_DNA"/>
</dbReference>
<dbReference type="VEuPathDB" id="FungiDB:BO71DRAFT_198415"/>
<keyword evidence="2" id="KW-1185">Reference proteome</keyword>
<sequence length="112" mass="12090">MRGRARSSKIRSSILLSSAGMRCNKVQPRAPTPRGAWWTRGGGGQGVCFSAQDPLHRVMVRLMQWKTHSFRFRISKPACQLSVVSCQLSVVILSPSPSVPDSCGGSASAFSV</sequence>
<dbReference type="AlphaFoldDB" id="A0A319DE25"/>